<dbReference type="AlphaFoldDB" id="A0A813C6K2"/>
<comment type="caution">
    <text evidence="2">The sequence shown here is derived from an EMBL/GenBank/DDBJ whole genome shotgun (WGS) entry which is preliminary data.</text>
</comment>
<reference evidence="2" key="1">
    <citation type="submission" date="2021-02" db="EMBL/GenBank/DDBJ databases">
        <authorList>
            <person name="Dougan E. K."/>
            <person name="Rhodes N."/>
            <person name="Thang M."/>
            <person name="Chan C."/>
        </authorList>
    </citation>
    <scope>NUCLEOTIDE SEQUENCE</scope>
</reference>
<evidence type="ECO:0000256" key="1">
    <source>
        <dbReference type="SAM" id="MobiDB-lite"/>
    </source>
</evidence>
<dbReference type="EMBL" id="CAJNJA010088852">
    <property type="protein sequence ID" value="CAE7939449.1"/>
    <property type="molecule type" value="Genomic_DNA"/>
</dbReference>
<gene>
    <name evidence="2" type="ORF">SNEC2469_LOCUS33519</name>
</gene>
<keyword evidence="3" id="KW-1185">Reference proteome</keyword>
<evidence type="ECO:0000313" key="2">
    <source>
        <dbReference type="EMBL" id="CAE7939449.1"/>
    </source>
</evidence>
<dbReference type="Proteomes" id="UP000601435">
    <property type="component" value="Unassembled WGS sequence"/>
</dbReference>
<dbReference type="OrthoDB" id="447165at2759"/>
<sequence length="344" mass="38126">MQCFEWIEYFAGSSRCTSKVRLKGYTGARFDKAYHTPSSDRPHSSNFMDINTCSGFVLAIVTLLKCKPHSFAIWLGIKCSSWTSINRGTSMRSACDPWGDRGKPSVREANRMLERSSCLLLLAVALGGCVVLEQPGGSLLEFYPSFRFVLALAGGCEVVHAMLVHVGARGLQVLGTPHTVALSQAGGIGSVFGSTDAMTEDELSQMGRQAKDSEQEPDGENKQLAADEPSETDEVELLHEAAKARISRMTKTKKKRTDLNVPQFVIDRWNSGTSAKEEMADLLLQVNNDKDKFITELELIVRRIKKFVLHINEGWYSEAEMKSELKWSQSGAYVGRFVLGVFLQ</sequence>
<evidence type="ECO:0000313" key="3">
    <source>
        <dbReference type="Proteomes" id="UP000601435"/>
    </source>
</evidence>
<accession>A0A813C6K2</accession>
<name>A0A813C6K2_9DINO</name>
<organism evidence="2 3">
    <name type="scientific">Symbiodinium necroappetens</name>
    <dbReference type="NCBI Taxonomy" id="1628268"/>
    <lineage>
        <taxon>Eukaryota</taxon>
        <taxon>Sar</taxon>
        <taxon>Alveolata</taxon>
        <taxon>Dinophyceae</taxon>
        <taxon>Suessiales</taxon>
        <taxon>Symbiodiniaceae</taxon>
        <taxon>Symbiodinium</taxon>
    </lineage>
</organism>
<protein>
    <submittedName>
        <fullName evidence="2">Uncharacterized protein</fullName>
    </submittedName>
</protein>
<feature type="region of interest" description="Disordered" evidence="1">
    <location>
        <begin position="203"/>
        <end position="233"/>
    </location>
</feature>
<proteinExistence type="predicted"/>